<dbReference type="NCBIfam" id="TIGR01509">
    <property type="entry name" value="HAD-SF-IA-v3"/>
    <property type="match status" value="1"/>
</dbReference>
<dbReference type="NCBIfam" id="TIGR01549">
    <property type="entry name" value="HAD-SF-IA-v1"/>
    <property type="match status" value="1"/>
</dbReference>
<dbReference type="CDD" id="cd07505">
    <property type="entry name" value="HAD_BPGM-like"/>
    <property type="match status" value="1"/>
</dbReference>
<protein>
    <submittedName>
        <fullName evidence="5">HAD-superfamily hydrolase</fullName>
    </submittedName>
</protein>
<evidence type="ECO:0000313" key="6">
    <source>
        <dbReference type="Proteomes" id="UP000016931"/>
    </source>
</evidence>
<dbReference type="InterPro" id="IPR041492">
    <property type="entry name" value="HAD_2"/>
</dbReference>
<dbReference type="SFLD" id="SFLDS00003">
    <property type="entry name" value="Haloacid_Dehalogenase"/>
    <property type="match status" value="1"/>
</dbReference>
<proteinExistence type="predicted"/>
<keyword evidence="2" id="KW-0479">Metal-binding</keyword>
<evidence type="ECO:0000256" key="4">
    <source>
        <dbReference type="ARBA" id="ARBA00023277"/>
    </source>
</evidence>
<dbReference type="OMA" id="FEACADI"/>
<dbReference type="RefSeq" id="XP_016761648.1">
    <property type="nucleotide sequence ID" value="XM_016905147.1"/>
</dbReference>
<evidence type="ECO:0000313" key="5">
    <source>
        <dbReference type="EMBL" id="EMF13527.1"/>
    </source>
</evidence>
<dbReference type="PANTHER" id="PTHR46193:SF18">
    <property type="entry name" value="HEXITOL PHOSPHATASE B"/>
    <property type="match status" value="1"/>
</dbReference>
<dbReference type="SFLD" id="SFLDG01129">
    <property type="entry name" value="C1.5:_HAD__Beta-PGM__Phosphata"/>
    <property type="match status" value="1"/>
</dbReference>
<dbReference type="SUPFAM" id="SSF56784">
    <property type="entry name" value="HAD-like"/>
    <property type="match status" value="1"/>
</dbReference>
<dbReference type="Gene3D" id="3.40.50.1000">
    <property type="entry name" value="HAD superfamily/HAD-like"/>
    <property type="match status" value="1"/>
</dbReference>
<dbReference type="PRINTS" id="PR00413">
    <property type="entry name" value="HADHALOGNASE"/>
</dbReference>
<sequence>MGKVKYILLDCDNTLCQSERLAFEACADLTNEVLKKYDIDATYTTESLLEDFVGNNFRNMLIGLQKKHNFSMSQADMEKYVDMELDRVTAKLAEKAVECPGVTEQLEWAKAQGYPMSVVSTSAKPRVVASLKKCNLMRFFTDEHVYSAATSMPDGPSSKPDPKIYLYACEQLGVKPEETLTVEDSKSGATAAMRAGIPLIGYVGIYGLEEGKEKEAQMVKTLTEVTKADFIMHDWKEFPEAVKKIEAKM</sequence>
<keyword evidence="3" id="KW-0460">Magnesium</keyword>
<dbReference type="EMBL" id="KB456263">
    <property type="protein sequence ID" value="EMF13527.1"/>
    <property type="molecule type" value="Genomic_DNA"/>
</dbReference>
<dbReference type="AlphaFoldDB" id="M3B182"/>
<organism evidence="5 6">
    <name type="scientific">Sphaerulina musiva (strain SO2202)</name>
    <name type="common">Poplar stem canker fungus</name>
    <name type="synonym">Septoria musiva</name>
    <dbReference type="NCBI Taxonomy" id="692275"/>
    <lineage>
        <taxon>Eukaryota</taxon>
        <taxon>Fungi</taxon>
        <taxon>Dikarya</taxon>
        <taxon>Ascomycota</taxon>
        <taxon>Pezizomycotina</taxon>
        <taxon>Dothideomycetes</taxon>
        <taxon>Dothideomycetidae</taxon>
        <taxon>Mycosphaerellales</taxon>
        <taxon>Mycosphaerellaceae</taxon>
        <taxon>Sphaerulina</taxon>
    </lineage>
</organism>
<dbReference type="GO" id="GO:0016791">
    <property type="term" value="F:phosphatase activity"/>
    <property type="evidence" value="ECO:0007669"/>
    <property type="project" value="UniProtKB-ARBA"/>
</dbReference>
<comment type="cofactor">
    <cofactor evidence="1">
        <name>Mg(2+)</name>
        <dbReference type="ChEBI" id="CHEBI:18420"/>
    </cofactor>
</comment>
<dbReference type="InterPro" id="IPR023198">
    <property type="entry name" value="PGP-like_dom2"/>
</dbReference>
<dbReference type="GeneID" id="27902284"/>
<dbReference type="InterPro" id="IPR051600">
    <property type="entry name" value="Beta-PGM-like"/>
</dbReference>
<keyword evidence="4" id="KW-0119">Carbohydrate metabolism</keyword>
<dbReference type="InterPro" id="IPR036412">
    <property type="entry name" value="HAD-like_sf"/>
</dbReference>
<dbReference type="InterPro" id="IPR023214">
    <property type="entry name" value="HAD_sf"/>
</dbReference>
<dbReference type="Pfam" id="PF13419">
    <property type="entry name" value="HAD_2"/>
    <property type="match status" value="1"/>
</dbReference>
<evidence type="ECO:0000256" key="1">
    <source>
        <dbReference type="ARBA" id="ARBA00001946"/>
    </source>
</evidence>
<dbReference type="eggNOG" id="KOG2914">
    <property type="taxonomic scope" value="Eukaryota"/>
</dbReference>
<dbReference type="STRING" id="692275.M3B182"/>
<dbReference type="Proteomes" id="UP000016931">
    <property type="component" value="Unassembled WGS sequence"/>
</dbReference>
<evidence type="ECO:0000256" key="2">
    <source>
        <dbReference type="ARBA" id="ARBA00022723"/>
    </source>
</evidence>
<dbReference type="Gene3D" id="1.10.150.240">
    <property type="entry name" value="Putative phosphatase, domain 2"/>
    <property type="match status" value="1"/>
</dbReference>
<dbReference type="GO" id="GO:0046872">
    <property type="term" value="F:metal ion binding"/>
    <property type="evidence" value="ECO:0007669"/>
    <property type="project" value="UniProtKB-KW"/>
</dbReference>
<keyword evidence="5" id="KW-0378">Hydrolase</keyword>
<dbReference type="PANTHER" id="PTHR46193">
    <property type="entry name" value="6-PHOSPHOGLUCONATE PHOSPHATASE"/>
    <property type="match status" value="1"/>
</dbReference>
<dbReference type="OrthoDB" id="2107174at2759"/>
<evidence type="ECO:0000256" key="3">
    <source>
        <dbReference type="ARBA" id="ARBA00022842"/>
    </source>
</evidence>
<gene>
    <name evidence="5" type="ORF">SEPMUDRAFT_148788</name>
</gene>
<dbReference type="HOGENOM" id="CLU_045011_14_1_1"/>
<keyword evidence="6" id="KW-1185">Reference proteome</keyword>
<dbReference type="InterPro" id="IPR006439">
    <property type="entry name" value="HAD-SF_hydro_IA"/>
</dbReference>
<name>M3B182_SPHMS</name>
<accession>M3B182</accession>
<reference evidence="5 6" key="1">
    <citation type="journal article" date="2012" name="PLoS Pathog.">
        <title>Diverse lifestyles and strategies of plant pathogenesis encoded in the genomes of eighteen Dothideomycetes fungi.</title>
        <authorList>
            <person name="Ohm R.A."/>
            <person name="Feau N."/>
            <person name="Henrissat B."/>
            <person name="Schoch C.L."/>
            <person name="Horwitz B.A."/>
            <person name="Barry K.W."/>
            <person name="Condon B.J."/>
            <person name="Copeland A.C."/>
            <person name="Dhillon B."/>
            <person name="Glaser F."/>
            <person name="Hesse C.N."/>
            <person name="Kosti I."/>
            <person name="LaButti K."/>
            <person name="Lindquist E.A."/>
            <person name="Lucas S."/>
            <person name="Salamov A.A."/>
            <person name="Bradshaw R.E."/>
            <person name="Ciuffetti L."/>
            <person name="Hamelin R.C."/>
            <person name="Kema G.H.J."/>
            <person name="Lawrence C."/>
            <person name="Scott J.A."/>
            <person name="Spatafora J.W."/>
            <person name="Turgeon B.G."/>
            <person name="de Wit P.J.G.M."/>
            <person name="Zhong S."/>
            <person name="Goodwin S.B."/>
            <person name="Grigoriev I.V."/>
        </authorList>
    </citation>
    <scope>NUCLEOTIDE SEQUENCE [LARGE SCALE GENOMIC DNA]</scope>
    <source>
        <strain evidence="5 6">SO2202</strain>
    </source>
</reference>